<feature type="compositionally biased region" description="Pro residues" evidence="1">
    <location>
        <begin position="175"/>
        <end position="186"/>
    </location>
</feature>
<proteinExistence type="predicted"/>
<feature type="chain" id="PRO_5020469732" evidence="2">
    <location>
        <begin position="18"/>
        <end position="327"/>
    </location>
</feature>
<protein>
    <submittedName>
        <fullName evidence="3">Uncharacterized protein</fullName>
    </submittedName>
</protein>
<evidence type="ECO:0000256" key="2">
    <source>
        <dbReference type="SAM" id="SignalP"/>
    </source>
</evidence>
<reference evidence="4" key="1">
    <citation type="journal article" date="2018" name="Nat. Microbiol.">
        <title>Leveraging single-cell genomics to expand the fungal tree of life.</title>
        <authorList>
            <person name="Ahrendt S.R."/>
            <person name="Quandt C.A."/>
            <person name="Ciobanu D."/>
            <person name="Clum A."/>
            <person name="Salamov A."/>
            <person name="Andreopoulos B."/>
            <person name="Cheng J.F."/>
            <person name="Woyke T."/>
            <person name="Pelin A."/>
            <person name="Henrissat B."/>
            <person name="Reynolds N.K."/>
            <person name="Benny G.L."/>
            <person name="Smith M.E."/>
            <person name="James T.Y."/>
            <person name="Grigoriev I.V."/>
        </authorList>
    </citation>
    <scope>NUCLEOTIDE SEQUENCE [LARGE SCALE GENOMIC DNA]</scope>
</reference>
<dbReference type="Proteomes" id="UP000269721">
    <property type="component" value="Unassembled WGS sequence"/>
</dbReference>
<dbReference type="EMBL" id="KZ994667">
    <property type="protein sequence ID" value="RKO92369.1"/>
    <property type="molecule type" value="Genomic_DNA"/>
</dbReference>
<organism evidence="3 4">
    <name type="scientific">Blyttiomyces helicus</name>
    <dbReference type="NCBI Taxonomy" id="388810"/>
    <lineage>
        <taxon>Eukaryota</taxon>
        <taxon>Fungi</taxon>
        <taxon>Fungi incertae sedis</taxon>
        <taxon>Chytridiomycota</taxon>
        <taxon>Chytridiomycota incertae sedis</taxon>
        <taxon>Chytridiomycetes</taxon>
        <taxon>Chytridiomycetes incertae sedis</taxon>
        <taxon>Blyttiomyces</taxon>
    </lineage>
</organism>
<feature type="compositionally biased region" description="Low complexity" evidence="1">
    <location>
        <begin position="304"/>
        <end position="321"/>
    </location>
</feature>
<feature type="compositionally biased region" description="Low complexity" evidence="1">
    <location>
        <begin position="249"/>
        <end position="261"/>
    </location>
</feature>
<keyword evidence="4" id="KW-1185">Reference proteome</keyword>
<feature type="compositionally biased region" description="Low complexity" evidence="1">
    <location>
        <begin position="187"/>
        <end position="206"/>
    </location>
</feature>
<evidence type="ECO:0000313" key="4">
    <source>
        <dbReference type="Proteomes" id="UP000269721"/>
    </source>
</evidence>
<feature type="region of interest" description="Disordered" evidence="1">
    <location>
        <begin position="152"/>
        <end position="327"/>
    </location>
</feature>
<feature type="signal peptide" evidence="2">
    <location>
        <begin position="1"/>
        <end position="17"/>
    </location>
</feature>
<sequence>MHIVSLSVAVFVTTAVASPLVSDVNRLPVFLYNYLKSTSILFADASLASFATSTSMAGLTCLVNPAFALNASGRLLTTPHVFSRIPIVPVDPREALYHGEQSHVHMITSARASSGLSGLGGPCGGDIEPVHVCRADLDCNYDVPNSVFPGLHNLPGEPGVCTQPSIKERGIFGPPHGPGPVRPPGSGPSNGPSNGPTNPAHGPGPVHHGGPGPVRPPGGDAANLSKRENANIIHGGPGPVRPPGGGPFHGPTNPVHGPGPVHHGGPGPVRPPSGDAANLSKGEDANIIHGGPGPVRPPGGGPFHGPTNPVHGPGPVRRPPGSDAASQ</sequence>
<gene>
    <name evidence="3" type="ORF">BDK51DRAFT_42165</name>
</gene>
<evidence type="ECO:0000313" key="3">
    <source>
        <dbReference type="EMBL" id="RKO92369.1"/>
    </source>
</evidence>
<dbReference type="AlphaFoldDB" id="A0A4P9WHR2"/>
<keyword evidence="2" id="KW-0732">Signal</keyword>
<accession>A0A4P9WHR2</accession>
<evidence type="ECO:0000256" key="1">
    <source>
        <dbReference type="SAM" id="MobiDB-lite"/>
    </source>
</evidence>
<name>A0A4P9WHR2_9FUNG</name>